<dbReference type="InterPro" id="IPR018170">
    <property type="entry name" value="Aldo/ket_reductase_CS"/>
</dbReference>
<dbReference type="FunFam" id="3.20.20.100:FF:000015">
    <property type="entry name" value="Oxidoreductase, aldo/keto reductase family"/>
    <property type="match status" value="1"/>
</dbReference>
<dbReference type="PROSITE" id="PS00798">
    <property type="entry name" value="ALDOKETO_REDUCTASE_1"/>
    <property type="match status" value="1"/>
</dbReference>
<keyword evidence="8" id="KW-1185">Reference proteome</keyword>
<proteinExistence type="inferred from homology"/>
<sequence>MISIRTTVTLPGGVAAMPVVGFGVYQNPNCKPACLAALQSGYRHIDSARAYRNEAQVGDAVRESGIPREDIFITSKINKISGGYQSCLDAIGDSLKNFGFDYLDLYLIHSAYGGKAVRLEAWKALLAAKKAGKLRSVGVSNYNVKHLEEITEAGLEMPSVNQVELHPYCQQRSIVEYCRAHGIIVQAYTPLVRGKFENLVLQELSKKYGKDPAQILIRWSLQHGFVPLPKSQNPDRVRSNIDVFGFEISKEDIDRLDELDRGKEGAVTWNPIDVD</sequence>
<evidence type="ECO:0000256" key="2">
    <source>
        <dbReference type="ARBA" id="ARBA00023002"/>
    </source>
</evidence>
<evidence type="ECO:0000256" key="5">
    <source>
        <dbReference type="PIRSR" id="PIRSR000097-3"/>
    </source>
</evidence>
<accession>A0A9P5TC22</accession>
<evidence type="ECO:0000313" key="8">
    <source>
        <dbReference type="Proteomes" id="UP000759537"/>
    </source>
</evidence>
<evidence type="ECO:0000259" key="6">
    <source>
        <dbReference type="Pfam" id="PF00248"/>
    </source>
</evidence>
<feature type="domain" description="NADP-dependent oxidoreductase" evidence="6">
    <location>
        <begin position="34"/>
        <end position="260"/>
    </location>
</feature>
<feature type="binding site" evidence="4">
    <location>
        <position position="109"/>
    </location>
    <ligand>
        <name>substrate</name>
    </ligand>
</feature>
<dbReference type="OrthoDB" id="416253at2759"/>
<gene>
    <name evidence="7" type="ORF">DFH94DRAFT_715498</name>
</gene>
<comment type="caution">
    <text evidence="7">The sequence shown here is derived from an EMBL/GenBank/DDBJ whole genome shotgun (WGS) entry which is preliminary data.</text>
</comment>
<dbReference type="Gene3D" id="3.20.20.100">
    <property type="entry name" value="NADP-dependent oxidoreductase domain"/>
    <property type="match status" value="1"/>
</dbReference>
<evidence type="ECO:0000313" key="7">
    <source>
        <dbReference type="EMBL" id="KAF8484709.1"/>
    </source>
</evidence>
<dbReference type="PRINTS" id="PR00069">
    <property type="entry name" value="ALDKETRDTASE"/>
</dbReference>
<dbReference type="EMBL" id="WHVB01000003">
    <property type="protein sequence ID" value="KAF8484709.1"/>
    <property type="molecule type" value="Genomic_DNA"/>
</dbReference>
<dbReference type="Proteomes" id="UP000759537">
    <property type="component" value="Unassembled WGS sequence"/>
</dbReference>
<dbReference type="PANTHER" id="PTHR43827">
    <property type="entry name" value="2,5-DIKETO-D-GLUCONIC ACID REDUCTASE"/>
    <property type="match status" value="1"/>
</dbReference>
<evidence type="ECO:0000256" key="1">
    <source>
        <dbReference type="ARBA" id="ARBA00007905"/>
    </source>
</evidence>
<evidence type="ECO:0000256" key="4">
    <source>
        <dbReference type="PIRSR" id="PIRSR000097-2"/>
    </source>
</evidence>
<protein>
    <submittedName>
        <fullName evidence="7">Aldo/keto reductase</fullName>
    </submittedName>
</protein>
<dbReference type="CDD" id="cd19071">
    <property type="entry name" value="AKR_AKR1-5-like"/>
    <property type="match status" value="1"/>
</dbReference>
<name>A0A9P5TC22_9AGAM</name>
<dbReference type="GO" id="GO:0016491">
    <property type="term" value="F:oxidoreductase activity"/>
    <property type="evidence" value="ECO:0007669"/>
    <property type="project" value="UniProtKB-KW"/>
</dbReference>
<dbReference type="PANTHER" id="PTHR43827:SF13">
    <property type="entry name" value="ALDO_KETO REDUCTASE FAMILY PROTEIN"/>
    <property type="match status" value="1"/>
</dbReference>
<dbReference type="InterPro" id="IPR020471">
    <property type="entry name" value="AKR"/>
</dbReference>
<reference evidence="7" key="2">
    <citation type="journal article" date="2020" name="Nat. Commun.">
        <title>Large-scale genome sequencing of mycorrhizal fungi provides insights into the early evolution of symbiotic traits.</title>
        <authorList>
            <person name="Miyauchi S."/>
            <person name="Kiss E."/>
            <person name="Kuo A."/>
            <person name="Drula E."/>
            <person name="Kohler A."/>
            <person name="Sanchez-Garcia M."/>
            <person name="Morin E."/>
            <person name="Andreopoulos B."/>
            <person name="Barry K.W."/>
            <person name="Bonito G."/>
            <person name="Buee M."/>
            <person name="Carver A."/>
            <person name="Chen C."/>
            <person name="Cichocki N."/>
            <person name="Clum A."/>
            <person name="Culley D."/>
            <person name="Crous P.W."/>
            <person name="Fauchery L."/>
            <person name="Girlanda M."/>
            <person name="Hayes R.D."/>
            <person name="Keri Z."/>
            <person name="LaButti K."/>
            <person name="Lipzen A."/>
            <person name="Lombard V."/>
            <person name="Magnuson J."/>
            <person name="Maillard F."/>
            <person name="Murat C."/>
            <person name="Nolan M."/>
            <person name="Ohm R.A."/>
            <person name="Pangilinan J."/>
            <person name="Pereira M.F."/>
            <person name="Perotto S."/>
            <person name="Peter M."/>
            <person name="Pfister S."/>
            <person name="Riley R."/>
            <person name="Sitrit Y."/>
            <person name="Stielow J.B."/>
            <person name="Szollosi G."/>
            <person name="Zifcakova L."/>
            <person name="Stursova M."/>
            <person name="Spatafora J.W."/>
            <person name="Tedersoo L."/>
            <person name="Vaario L.M."/>
            <person name="Yamada A."/>
            <person name="Yan M."/>
            <person name="Wang P."/>
            <person name="Xu J."/>
            <person name="Bruns T."/>
            <person name="Baldrian P."/>
            <person name="Vilgalys R."/>
            <person name="Dunand C."/>
            <person name="Henrissat B."/>
            <person name="Grigoriev I.V."/>
            <person name="Hibbett D."/>
            <person name="Nagy L.G."/>
            <person name="Martin F.M."/>
        </authorList>
    </citation>
    <scope>NUCLEOTIDE SEQUENCE</scope>
    <source>
        <strain evidence="7">Prilba</strain>
    </source>
</reference>
<keyword evidence="2" id="KW-0560">Oxidoreductase</keyword>
<dbReference type="PIRSF" id="PIRSF000097">
    <property type="entry name" value="AKR"/>
    <property type="match status" value="1"/>
</dbReference>
<feature type="site" description="Lowers pKa of active site Tyr" evidence="5">
    <location>
        <position position="76"/>
    </location>
</feature>
<dbReference type="Pfam" id="PF00248">
    <property type="entry name" value="Aldo_ket_red"/>
    <property type="match status" value="1"/>
</dbReference>
<dbReference type="InterPro" id="IPR023210">
    <property type="entry name" value="NADP_OxRdtase_dom"/>
</dbReference>
<dbReference type="SUPFAM" id="SSF51430">
    <property type="entry name" value="NAD(P)-linked oxidoreductase"/>
    <property type="match status" value="1"/>
</dbReference>
<reference evidence="7" key="1">
    <citation type="submission" date="2019-10" db="EMBL/GenBank/DDBJ databases">
        <authorList>
            <consortium name="DOE Joint Genome Institute"/>
            <person name="Kuo A."/>
            <person name="Miyauchi S."/>
            <person name="Kiss E."/>
            <person name="Drula E."/>
            <person name="Kohler A."/>
            <person name="Sanchez-Garcia M."/>
            <person name="Andreopoulos B."/>
            <person name="Barry K.W."/>
            <person name="Bonito G."/>
            <person name="Buee M."/>
            <person name="Carver A."/>
            <person name="Chen C."/>
            <person name="Cichocki N."/>
            <person name="Clum A."/>
            <person name="Culley D."/>
            <person name="Crous P.W."/>
            <person name="Fauchery L."/>
            <person name="Girlanda M."/>
            <person name="Hayes R."/>
            <person name="Keri Z."/>
            <person name="LaButti K."/>
            <person name="Lipzen A."/>
            <person name="Lombard V."/>
            <person name="Magnuson J."/>
            <person name="Maillard F."/>
            <person name="Morin E."/>
            <person name="Murat C."/>
            <person name="Nolan M."/>
            <person name="Ohm R."/>
            <person name="Pangilinan J."/>
            <person name="Pereira M."/>
            <person name="Perotto S."/>
            <person name="Peter M."/>
            <person name="Riley R."/>
            <person name="Sitrit Y."/>
            <person name="Stielow B."/>
            <person name="Szollosi G."/>
            <person name="Zifcakova L."/>
            <person name="Stursova M."/>
            <person name="Spatafora J.W."/>
            <person name="Tedersoo L."/>
            <person name="Vaario L.-M."/>
            <person name="Yamada A."/>
            <person name="Yan M."/>
            <person name="Wang P."/>
            <person name="Xu J."/>
            <person name="Bruns T."/>
            <person name="Baldrian P."/>
            <person name="Vilgalys R."/>
            <person name="Henrissat B."/>
            <person name="Grigoriev I.V."/>
            <person name="Hibbett D."/>
            <person name="Nagy L.G."/>
            <person name="Martin F.M."/>
        </authorList>
    </citation>
    <scope>NUCLEOTIDE SEQUENCE</scope>
    <source>
        <strain evidence="7">Prilba</strain>
    </source>
</reference>
<comment type="similarity">
    <text evidence="1">Belongs to the aldo/keto reductase family.</text>
</comment>
<dbReference type="InterPro" id="IPR036812">
    <property type="entry name" value="NAD(P)_OxRdtase_dom_sf"/>
</dbReference>
<evidence type="ECO:0000256" key="3">
    <source>
        <dbReference type="PIRSR" id="PIRSR000097-1"/>
    </source>
</evidence>
<organism evidence="7 8">
    <name type="scientific">Russula ochroleuca</name>
    <dbReference type="NCBI Taxonomy" id="152965"/>
    <lineage>
        <taxon>Eukaryota</taxon>
        <taxon>Fungi</taxon>
        <taxon>Dikarya</taxon>
        <taxon>Basidiomycota</taxon>
        <taxon>Agaricomycotina</taxon>
        <taxon>Agaricomycetes</taxon>
        <taxon>Russulales</taxon>
        <taxon>Russulaceae</taxon>
        <taxon>Russula</taxon>
    </lineage>
</organism>
<dbReference type="AlphaFoldDB" id="A0A9P5TC22"/>
<feature type="active site" description="Proton donor" evidence="3">
    <location>
        <position position="51"/>
    </location>
</feature>